<evidence type="ECO:0000313" key="1">
    <source>
        <dbReference type="EMBL" id="MCM3738260.1"/>
    </source>
</evidence>
<evidence type="ECO:0000313" key="2">
    <source>
        <dbReference type="Proteomes" id="UP001202289"/>
    </source>
</evidence>
<name>A0ACC6ABR8_9BACI</name>
<organism evidence="1 2">
    <name type="scientific">Bacillus cytotoxicus</name>
    <dbReference type="NCBI Taxonomy" id="580165"/>
    <lineage>
        <taxon>Bacteria</taxon>
        <taxon>Bacillati</taxon>
        <taxon>Bacillota</taxon>
        <taxon>Bacilli</taxon>
        <taxon>Bacillales</taxon>
        <taxon>Bacillaceae</taxon>
        <taxon>Bacillus</taxon>
        <taxon>Bacillus cereus group</taxon>
    </lineage>
</organism>
<comment type="caution">
    <text evidence="1">The sequence shown here is derived from an EMBL/GenBank/DDBJ whole genome shotgun (WGS) entry which is preliminary data.</text>
</comment>
<keyword evidence="2" id="KW-1185">Reference proteome</keyword>
<dbReference type="EMBL" id="JAMBOP010000037">
    <property type="protein sequence ID" value="MCM3738260.1"/>
    <property type="molecule type" value="Genomic_DNA"/>
</dbReference>
<proteinExistence type="predicted"/>
<dbReference type="Proteomes" id="UP001202289">
    <property type="component" value="Unassembled WGS sequence"/>
</dbReference>
<gene>
    <name evidence="1" type="ORF">M3215_21335</name>
</gene>
<protein>
    <submittedName>
        <fullName evidence="1">Glycerophosphodiester phosphodiesterase</fullName>
    </submittedName>
</protein>
<reference evidence="1" key="1">
    <citation type="submission" date="2022-05" db="EMBL/GenBank/DDBJ databases">
        <title>Comparative Genomics of Spacecraft Associated Microbes.</title>
        <authorList>
            <person name="Tran M.T."/>
            <person name="Wright A."/>
            <person name="Seuylemezian A."/>
            <person name="Eisen J."/>
            <person name="Coil D."/>
        </authorList>
    </citation>
    <scope>NUCLEOTIDE SEQUENCE</scope>
    <source>
        <strain evidence="1">FAIRING 10M-2.2</strain>
    </source>
</reference>
<sequence length="249" mass="28536">MTLIFGHRGAAGTYPENTMVSFRAAEKFGADGIELDVQFTKDNKIVVIHDETVNRTTNGKGAVRNYVYADLRALDASYTFYEKVGVQHIPLLEEVLEWLKTNNLILNIEFKNNKVPYPGLEEEVITLIRKYSMEERTVLSSFNHYSMKKCHMMAPDIETAILYKEGLHSPWAYAKKIGASAIHPNYRYISDGIVELTMENGVMVRPYTINDEEAIKKFLKMNVTAIITDYPERVTKILQNEKWSCPISR</sequence>
<accession>A0ACC6ABR8</accession>